<organism evidence="1 2">
    <name type="scientific">Pseudonocardia eucalypti</name>
    <dbReference type="NCBI Taxonomy" id="648755"/>
    <lineage>
        <taxon>Bacteria</taxon>
        <taxon>Bacillati</taxon>
        <taxon>Actinomycetota</taxon>
        <taxon>Actinomycetes</taxon>
        <taxon>Pseudonocardiales</taxon>
        <taxon>Pseudonocardiaceae</taxon>
        <taxon>Pseudonocardia</taxon>
    </lineage>
</organism>
<keyword evidence="2" id="KW-1185">Reference proteome</keyword>
<proteinExistence type="predicted"/>
<gene>
    <name evidence="1" type="ORF">GCM10023321_62930</name>
</gene>
<evidence type="ECO:0000313" key="1">
    <source>
        <dbReference type="EMBL" id="GAA5168600.1"/>
    </source>
</evidence>
<accession>A0ABP9QWP2</accession>
<sequence length="58" mass="6152">MSLSQLGPWRPVPSLAGYRTPIERLWHTASGAHPVGGLTGWSGRTTARTVARALAARA</sequence>
<protein>
    <submittedName>
        <fullName evidence="1">Uncharacterized protein</fullName>
    </submittedName>
</protein>
<reference evidence="2" key="1">
    <citation type="journal article" date="2019" name="Int. J. Syst. Evol. Microbiol.">
        <title>The Global Catalogue of Microorganisms (GCM) 10K type strain sequencing project: providing services to taxonomists for standard genome sequencing and annotation.</title>
        <authorList>
            <consortium name="The Broad Institute Genomics Platform"/>
            <consortium name="The Broad Institute Genome Sequencing Center for Infectious Disease"/>
            <person name="Wu L."/>
            <person name="Ma J."/>
        </authorList>
    </citation>
    <scope>NUCLEOTIDE SEQUENCE [LARGE SCALE GENOMIC DNA]</scope>
    <source>
        <strain evidence="2">JCM 18303</strain>
    </source>
</reference>
<evidence type="ECO:0000313" key="2">
    <source>
        <dbReference type="Proteomes" id="UP001428817"/>
    </source>
</evidence>
<comment type="caution">
    <text evidence="1">The sequence shown here is derived from an EMBL/GenBank/DDBJ whole genome shotgun (WGS) entry which is preliminary data.</text>
</comment>
<dbReference type="EMBL" id="BAABJP010000039">
    <property type="protein sequence ID" value="GAA5168600.1"/>
    <property type="molecule type" value="Genomic_DNA"/>
</dbReference>
<dbReference type="PANTHER" id="PTHR10668">
    <property type="entry name" value="PHYTOENE DEHYDROGENASE"/>
    <property type="match status" value="1"/>
</dbReference>
<dbReference type="PANTHER" id="PTHR10668:SF103">
    <property type="entry name" value="PYRIDINE NUCLEOTIDE-DISULFIDE OXIDOREDUCTASE DOMAIN-CONTAINING PROTEIN 2"/>
    <property type="match status" value="1"/>
</dbReference>
<dbReference type="Proteomes" id="UP001428817">
    <property type="component" value="Unassembled WGS sequence"/>
</dbReference>
<dbReference type="RefSeq" id="WP_345703296.1">
    <property type="nucleotide sequence ID" value="NZ_BAABJP010000039.1"/>
</dbReference>
<name>A0ABP9QWP2_9PSEU</name>